<proteinExistence type="predicted"/>
<protein>
    <submittedName>
        <fullName evidence="2">Uncharacterized protein</fullName>
    </submittedName>
</protein>
<evidence type="ECO:0000313" key="2">
    <source>
        <dbReference type="EMBL" id="KAL3808622.1"/>
    </source>
</evidence>
<gene>
    <name evidence="2" type="ORF">ACHAXA_009003</name>
</gene>
<evidence type="ECO:0000313" key="3">
    <source>
        <dbReference type="Proteomes" id="UP001530377"/>
    </source>
</evidence>
<feature type="region of interest" description="Disordered" evidence="1">
    <location>
        <begin position="90"/>
        <end position="124"/>
    </location>
</feature>
<sequence length="938" mass="101614">MDHRSSQSSLPSSVGYARMPETQECAGPAIPAMSMAAETQTQTQTRSPTPFLATQPPPTQLSVESHYAPISPTLQILATQPSIQVPTLTMKAEEASSRYRDDTERDESRWGPEGGGGAAPSQLATQPSVQFITQPYYNPDGVEIEQLPIANGVDTNTNNDDYPIARDGSDAMEMSSIVEESYPSSVVRSISSEGSGARAIEIAGERISMEAETILGTMHPRDASAKTDIDDESRFVGDRGRCRVVDGAREMMNADGAVETGSHHATHENAKADEYNDLAMINQQPPTLADVNPIATTTNTEVDGVDAGEDNEIVDFPLQFDTAGVDAMDKDNGEHTKITTPHHRTYTVANPYARNSILASAKRPFDRISLDSTSSTLDNKGHKIVAIEDPAADSLPLNQVSNPYKMTKRTPRYSCSNEKETNTDIIHSHLPANSTKNSDHESLPSVTSAYSKLPSFRRAGISISLPMVERLPSRNVSYRPAEILSVGELYRYLYPNFTKQHQQGTQQDLESEAEARASNDVGSAHDIPQELTSVRITGTLLYVANSNPDRMGGQSGDLYSCGIFFLVGDPLENTRLLKKKSLTVQQVEQGTTDYNTDDAIKSKPGLTSILRSKSASTSITSAYMLKMQGATPDSATTRNENEHVSNALISSTKQMDQNGGAFENDTDTCKMMSRGIMNTNKKKRLVINGGGSRLSFGSLGSSSGRGGSNLGGQKFSTPKRVNLPVQASNVTNHLITRAGVPPVARGGIFPTINSTKYLKLEQIIQRHPSPIVPVWIGSSNDDDLLDGSVLGDLVMIMGEIVTEYCVDCHERNSKYGGADGVFNDENMDASLLAAESQHKDIEGDSHVAHSHEPITTTLLRGVYDAAKLIAKTALKVSGESLKCGCQRFLRARFVKNANGTDMSLQRESLRARRAYLAERKRLMANNGGLYSVGLGPPD</sequence>
<evidence type="ECO:0000256" key="1">
    <source>
        <dbReference type="SAM" id="MobiDB-lite"/>
    </source>
</evidence>
<name>A0ABD3R7C8_9STRA</name>
<feature type="compositionally biased region" description="Polar residues" evidence="1">
    <location>
        <begin position="1"/>
        <end position="12"/>
    </location>
</feature>
<feature type="region of interest" description="Disordered" evidence="1">
    <location>
        <begin position="1"/>
        <end position="62"/>
    </location>
</feature>
<dbReference type="EMBL" id="JALLPB020000484">
    <property type="protein sequence ID" value="KAL3808622.1"/>
    <property type="molecule type" value="Genomic_DNA"/>
</dbReference>
<dbReference type="AlphaFoldDB" id="A0ABD3R7C8"/>
<dbReference type="Proteomes" id="UP001530377">
    <property type="component" value="Unassembled WGS sequence"/>
</dbReference>
<feature type="region of interest" description="Disordered" evidence="1">
    <location>
        <begin position="697"/>
        <end position="717"/>
    </location>
</feature>
<feature type="region of interest" description="Disordered" evidence="1">
    <location>
        <begin position="396"/>
        <end position="416"/>
    </location>
</feature>
<accession>A0ABD3R7C8</accession>
<comment type="caution">
    <text evidence="2">The sequence shown here is derived from an EMBL/GenBank/DDBJ whole genome shotgun (WGS) entry which is preliminary data.</text>
</comment>
<organism evidence="2 3">
    <name type="scientific">Cyclostephanos tholiformis</name>
    <dbReference type="NCBI Taxonomy" id="382380"/>
    <lineage>
        <taxon>Eukaryota</taxon>
        <taxon>Sar</taxon>
        <taxon>Stramenopiles</taxon>
        <taxon>Ochrophyta</taxon>
        <taxon>Bacillariophyta</taxon>
        <taxon>Coscinodiscophyceae</taxon>
        <taxon>Thalassiosirophycidae</taxon>
        <taxon>Stephanodiscales</taxon>
        <taxon>Stephanodiscaceae</taxon>
        <taxon>Cyclostephanos</taxon>
    </lineage>
</organism>
<reference evidence="2 3" key="1">
    <citation type="submission" date="2024-10" db="EMBL/GenBank/DDBJ databases">
        <title>Updated reference genomes for cyclostephanoid diatoms.</title>
        <authorList>
            <person name="Roberts W.R."/>
            <person name="Alverson A.J."/>
        </authorList>
    </citation>
    <scope>NUCLEOTIDE SEQUENCE [LARGE SCALE GENOMIC DNA]</scope>
    <source>
        <strain evidence="2 3">AJA228-03</strain>
    </source>
</reference>
<feature type="compositionally biased region" description="Basic and acidic residues" evidence="1">
    <location>
        <begin position="91"/>
        <end position="110"/>
    </location>
</feature>
<keyword evidence="3" id="KW-1185">Reference proteome</keyword>
<feature type="region of interest" description="Disordered" evidence="1">
    <location>
        <begin position="501"/>
        <end position="522"/>
    </location>
</feature>